<dbReference type="Proteomes" id="UP000499080">
    <property type="component" value="Unassembled WGS sequence"/>
</dbReference>
<evidence type="ECO:0000313" key="1">
    <source>
        <dbReference type="EMBL" id="GBM39433.1"/>
    </source>
</evidence>
<gene>
    <name evidence="4" type="ORF">AVEN_198889_1</name>
    <name evidence="1" type="ORF">AVEN_223847_1</name>
    <name evidence="3" type="ORF">AVEN_231614_1</name>
    <name evidence="2" type="ORF">AVEN_234917_1</name>
</gene>
<dbReference type="EMBL" id="BGPR01120800">
    <property type="protein sequence ID" value="GBN19681.1"/>
    <property type="molecule type" value="Genomic_DNA"/>
</dbReference>
<evidence type="ECO:0000313" key="5">
    <source>
        <dbReference type="Proteomes" id="UP000499080"/>
    </source>
</evidence>
<dbReference type="OrthoDB" id="160294at2759"/>
<evidence type="ECO:0000313" key="4">
    <source>
        <dbReference type="EMBL" id="GBN19681.1"/>
    </source>
</evidence>
<dbReference type="EMBL" id="BGPR01173599">
    <property type="protein sequence ID" value="GBM39447.1"/>
    <property type="molecule type" value="Genomic_DNA"/>
</dbReference>
<dbReference type="EMBL" id="BGPR01120775">
    <property type="protein sequence ID" value="GBN19618.1"/>
    <property type="molecule type" value="Genomic_DNA"/>
</dbReference>
<evidence type="ECO:0000313" key="3">
    <source>
        <dbReference type="EMBL" id="GBN19618.1"/>
    </source>
</evidence>
<accession>A0A4Y2FD48</accession>
<name>A0A4Y2FD48_ARAVE</name>
<proteinExistence type="predicted"/>
<reference evidence="1 5" key="1">
    <citation type="journal article" date="2019" name="Sci. Rep.">
        <title>Orb-weaving spider Araneus ventricosus genome elucidates the spidroin gene catalogue.</title>
        <authorList>
            <person name="Kono N."/>
            <person name="Nakamura H."/>
            <person name="Ohtoshi R."/>
            <person name="Moran D.A.P."/>
            <person name="Shinohara A."/>
            <person name="Yoshida Y."/>
            <person name="Fujiwara M."/>
            <person name="Mori M."/>
            <person name="Tomita M."/>
            <person name="Arakawa K."/>
        </authorList>
    </citation>
    <scope>NUCLEOTIDE SEQUENCE [LARGE SCALE GENOMIC DNA]</scope>
</reference>
<keyword evidence="5" id="KW-1185">Reference proteome</keyword>
<protein>
    <submittedName>
        <fullName evidence="1">Uncharacterized protein</fullName>
    </submittedName>
</protein>
<comment type="caution">
    <text evidence="1">The sequence shown here is derived from an EMBL/GenBank/DDBJ whole genome shotgun (WGS) entry which is preliminary data.</text>
</comment>
<dbReference type="EMBL" id="BGPR01173596">
    <property type="protein sequence ID" value="GBM39433.1"/>
    <property type="molecule type" value="Genomic_DNA"/>
</dbReference>
<evidence type="ECO:0000313" key="2">
    <source>
        <dbReference type="EMBL" id="GBM39447.1"/>
    </source>
</evidence>
<sequence length="106" mass="11769">MKTVSHLRPLLSGGFGCTKLRTKIVERNTGKVAQTCFSNEPVAECAPHCKARATTSKKISFHCLPAKDDSTKALVRQQPLRVLHEFRRKSKDHEAAVDVPDVCLKV</sequence>
<organism evidence="1 5">
    <name type="scientific">Araneus ventricosus</name>
    <name type="common">Orbweaver spider</name>
    <name type="synonym">Epeira ventricosa</name>
    <dbReference type="NCBI Taxonomy" id="182803"/>
    <lineage>
        <taxon>Eukaryota</taxon>
        <taxon>Metazoa</taxon>
        <taxon>Ecdysozoa</taxon>
        <taxon>Arthropoda</taxon>
        <taxon>Chelicerata</taxon>
        <taxon>Arachnida</taxon>
        <taxon>Araneae</taxon>
        <taxon>Araneomorphae</taxon>
        <taxon>Entelegynae</taxon>
        <taxon>Araneoidea</taxon>
        <taxon>Araneidae</taxon>
        <taxon>Araneus</taxon>
    </lineage>
</organism>
<dbReference type="AlphaFoldDB" id="A0A4Y2FD48"/>